<evidence type="ECO:0000256" key="6">
    <source>
        <dbReference type="ARBA" id="ARBA00023306"/>
    </source>
</evidence>
<evidence type="ECO:0000259" key="10">
    <source>
        <dbReference type="Pfam" id="PF12862"/>
    </source>
</evidence>
<evidence type="ECO:0000313" key="11">
    <source>
        <dbReference type="EMBL" id="KAL2916806.1"/>
    </source>
</evidence>
<feature type="region of interest" description="Disordered" evidence="9">
    <location>
        <begin position="91"/>
        <end position="122"/>
    </location>
</feature>
<protein>
    <recommendedName>
        <fullName evidence="2">Anaphase-promoting complex subunit 5</fullName>
    </recommendedName>
    <alternativeName>
        <fullName evidence="7">Cyclosome subunit 5</fullName>
    </alternativeName>
</protein>
<name>A0ABR4NBC8_9FUNG</name>
<organism evidence="11 12">
    <name type="scientific">Polyrhizophydium stewartii</name>
    <dbReference type="NCBI Taxonomy" id="2732419"/>
    <lineage>
        <taxon>Eukaryota</taxon>
        <taxon>Fungi</taxon>
        <taxon>Fungi incertae sedis</taxon>
        <taxon>Chytridiomycota</taxon>
        <taxon>Chytridiomycota incertae sedis</taxon>
        <taxon>Chytridiomycetes</taxon>
        <taxon>Rhizophydiales</taxon>
        <taxon>Rhizophydiales incertae sedis</taxon>
        <taxon>Polyrhizophydium</taxon>
    </lineage>
</organism>
<dbReference type="EMBL" id="JADGIZ020000014">
    <property type="protein sequence ID" value="KAL2916806.1"/>
    <property type="molecule type" value="Genomic_DNA"/>
</dbReference>
<evidence type="ECO:0000256" key="9">
    <source>
        <dbReference type="SAM" id="MobiDB-lite"/>
    </source>
</evidence>
<comment type="similarity">
    <text evidence="1">Belongs to the APC5 family.</text>
</comment>
<gene>
    <name evidence="11" type="primary">ANAPC5</name>
    <name evidence="11" type="ORF">HK105_203585</name>
</gene>
<evidence type="ECO:0000313" key="12">
    <source>
        <dbReference type="Proteomes" id="UP001527925"/>
    </source>
</evidence>
<evidence type="ECO:0000256" key="2">
    <source>
        <dbReference type="ARBA" id="ARBA00016066"/>
    </source>
</evidence>
<evidence type="ECO:0000256" key="7">
    <source>
        <dbReference type="ARBA" id="ARBA00031069"/>
    </source>
</evidence>
<dbReference type="Pfam" id="PF12862">
    <property type="entry name" value="ANAPC5"/>
    <property type="match status" value="1"/>
</dbReference>
<keyword evidence="3" id="KW-0132">Cell division</keyword>
<sequence>MLRQTHTLTPTSVFLLYLIRKALPRERPNQKAPKIELADNSMVGLLVFIADKLAGDPGEDASLSREPETLASFASKLRNIRFFRKEIKEATNETTNEATKRKYEEDSEEDSEEEAEEDNEGKTFEEIALQFAEVIKSIYSLDVFMKRVRSDIKKTKTNNDSPLLVFMRECALAYKLMDFDQIAHLFDDIKAFSGALMHGSLDMSFTLAEQFVDKQIHLIEESSKVAAPAWLREQLRRITESMPSLSKAHYLAYLVHLHAGEIDSAVTTLCRFVDSVFELADGTMSYNQRHHYAIVNLAALYARAGYPQLALSALNQAFPIAHEAGDEMCMSYLLSWLHRLCVELGRDTIMESAQGTIPSEKHMLDALTEDTKSRGQHQLLVLAYLSKARWGLIQGKTPVYVLHALQIASSLAEHYGLEGLAAKTEIARAGIYDAYGNTRLAAATLQQVLLENHKHVAADDLAVALSKLATMEASHGHNEAVKRLSEMADRQFPASGAFHASKLWMFAYGKVLFEREWLRLKPAEAERALANLISNSRWVGESERVIKECEARLAAMNGRPHEAYRLLLRLTEPQADSTAEPSLDYIWSMLDMADLLLESGREGAISALPVTLRCASLADQYHLGLARSQGLVRLAQILLHLEYAQQARRLVDEVMPAILAHGNALERGRVLVVHAQVLIATALPLSPGNDLEAAVRELHRAEMEFEKIGARRQLEQCLELCILASNAAGRTEERDAACGRLRALVQ</sequence>
<evidence type="ECO:0000256" key="5">
    <source>
        <dbReference type="ARBA" id="ARBA00022786"/>
    </source>
</evidence>
<comment type="caution">
    <text evidence="11">The sequence shown here is derived from an EMBL/GenBank/DDBJ whole genome shotgun (WGS) entry which is preliminary data.</text>
</comment>
<dbReference type="SUPFAM" id="SSF48452">
    <property type="entry name" value="TPR-like"/>
    <property type="match status" value="1"/>
</dbReference>
<accession>A0ABR4NBC8</accession>
<keyword evidence="4" id="KW-0498">Mitosis</keyword>
<dbReference type="Proteomes" id="UP001527925">
    <property type="component" value="Unassembled WGS sequence"/>
</dbReference>
<dbReference type="PANTHER" id="PTHR12830">
    <property type="entry name" value="ANAPHASE-PROMOTING COMPLEX SUBUNIT 5"/>
    <property type="match status" value="1"/>
</dbReference>
<keyword evidence="5" id="KW-0833">Ubl conjugation pathway</keyword>
<proteinExistence type="inferred from homology"/>
<reference evidence="11 12" key="1">
    <citation type="submission" date="2023-09" db="EMBL/GenBank/DDBJ databases">
        <title>Pangenome analysis of Batrachochytrium dendrobatidis and related Chytrids.</title>
        <authorList>
            <person name="Yacoub M.N."/>
            <person name="Stajich J.E."/>
            <person name="James T.Y."/>
        </authorList>
    </citation>
    <scope>NUCLEOTIDE SEQUENCE [LARGE SCALE GENOMIC DNA]</scope>
    <source>
        <strain evidence="11 12">JEL0888</strain>
    </source>
</reference>
<keyword evidence="12" id="KW-1185">Reference proteome</keyword>
<keyword evidence="6" id="KW-0131">Cell cycle</keyword>
<dbReference type="InterPro" id="IPR011990">
    <property type="entry name" value="TPR-like_helical_dom_sf"/>
</dbReference>
<evidence type="ECO:0000256" key="8">
    <source>
        <dbReference type="ARBA" id="ARBA00045696"/>
    </source>
</evidence>
<feature type="compositionally biased region" description="Acidic residues" evidence="9">
    <location>
        <begin position="105"/>
        <end position="119"/>
    </location>
</feature>
<feature type="domain" description="Anaphase-promoting complex subunit 5" evidence="10">
    <location>
        <begin position="249"/>
        <end position="340"/>
    </location>
</feature>
<evidence type="ECO:0000256" key="4">
    <source>
        <dbReference type="ARBA" id="ARBA00022776"/>
    </source>
</evidence>
<dbReference type="PANTHER" id="PTHR12830:SF9">
    <property type="entry name" value="ANAPHASE-PROMOTING COMPLEX SUBUNIT 5"/>
    <property type="match status" value="1"/>
</dbReference>
<evidence type="ECO:0000256" key="1">
    <source>
        <dbReference type="ARBA" id="ARBA00007450"/>
    </source>
</evidence>
<comment type="function">
    <text evidence="8">Component of the anaphase promoting complex/cyclosome (APC/C), a cell cycle-regulated E3 ubiquitin ligase that controls progression through mitosis and the G1 phase of the cell cycle. The APC/C complex acts by mediating ubiquitination and subsequent degradation of target proteins: it mainly mediates the formation of 'Lys-11'-linked polyubiquitin chains and, to a lower extent, the formation of 'Lys-48'- and 'Lys-63'-linked polyubiquitin chains. The APC/C complex catalyzes assembly of branched 'Lys-11'-/'Lys-48'-linked branched ubiquitin chains on target proteins.</text>
</comment>
<dbReference type="InterPro" id="IPR037679">
    <property type="entry name" value="Apc5"/>
</dbReference>
<evidence type="ECO:0000256" key="3">
    <source>
        <dbReference type="ARBA" id="ARBA00022618"/>
    </source>
</evidence>
<dbReference type="InterPro" id="IPR026000">
    <property type="entry name" value="Apc5_dom"/>
</dbReference>